<proteinExistence type="predicted"/>
<sequence>MGFVKCKGAKAAITLPSSFENIKDDFLGRVQTVVEKHKIPPSMIVNFGLSIIPVKDWTMEQQGAKQVQIHGVNNKRQATGTFLPPQLIHQRKRDSCHSSFKFPKDWNIIHSKNHWTTVNTIVIYTENILGLYFEDQREKLNLQLAQKGLVLLDAFKVHQTEAYADEVTSQLNSGKPVDNINVDLKLSIVKPLHAKWVLSSFDCTSKHKNILLQGWKDTGIPNFVQNKKDDFIECCNTN</sequence>
<dbReference type="AlphaFoldDB" id="A0A0L8IGK7"/>
<evidence type="ECO:0008006" key="2">
    <source>
        <dbReference type="Google" id="ProtNLM"/>
    </source>
</evidence>
<protein>
    <recommendedName>
        <fullName evidence="2">DDE-1 domain-containing protein</fullName>
    </recommendedName>
</protein>
<organism evidence="1">
    <name type="scientific">Octopus bimaculoides</name>
    <name type="common">California two-spotted octopus</name>
    <dbReference type="NCBI Taxonomy" id="37653"/>
    <lineage>
        <taxon>Eukaryota</taxon>
        <taxon>Metazoa</taxon>
        <taxon>Spiralia</taxon>
        <taxon>Lophotrochozoa</taxon>
        <taxon>Mollusca</taxon>
        <taxon>Cephalopoda</taxon>
        <taxon>Coleoidea</taxon>
        <taxon>Octopodiformes</taxon>
        <taxon>Octopoda</taxon>
        <taxon>Incirrata</taxon>
        <taxon>Octopodidae</taxon>
        <taxon>Octopus</taxon>
    </lineage>
</organism>
<dbReference type="EMBL" id="KQ415776">
    <property type="protein sequence ID" value="KOG00616.1"/>
    <property type="molecule type" value="Genomic_DNA"/>
</dbReference>
<accession>A0A0L8IGK7</accession>
<reference evidence="1" key="1">
    <citation type="submission" date="2015-07" db="EMBL/GenBank/DDBJ databases">
        <title>MeaNS - Measles Nucleotide Surveillance Program.</title>
        <authorList>
            <person name="Tran T."/>
            <person name="Druce J."/>
        </authorList>
    </citation>
    <scope>NUCLEOTIDE SEQUENCE</scope>
    <source>
        <strain evidence="1">UCB-OBI-ISO-001</strain>
        <tissue evidence="1">Gonad</tissue>
    </source>
</reference>
<gene>
    <name evidence="1" type="ORF">OCBIM_22000319mg</name>
</gene>
<name>A0A0L8IGK7_OCTBM</name>
<evidence type="ECO:0000313" key="1">
    <source>
        <dbReference type="EMBL" id="KOG00616.1"/>
    </source>
</evidence>